<dbReference type="Gene3D" id="1.10.3720.10">
    <property type="entry name" value="MetI-like"/>
    <property type="match status" value="1"/>
</dbReference>
<name>A0ABT4F473_9BACI</name>
<keyword evidence="2 7" id="KW-0813">Transport</keyword>
<keyword evidence="5 7" id="KW-1133">Transmembrane helix</keyword>
<evidence type="ECO:0000256" key="2">
    <source>
        <dbReference type="ARBA" id="ARBA00022448"/>
    </source>
</evidence>
<dbReference type="CDD" id="cd06261">
    <property type="entry name" value="TM_PBP2"/>
    <property type="match status" value="1"/>
</dbReference>
<dbReference type="EMBL" id="JAMDMH010000011">
    <property type="protein sequence ID" value="MCY9575653.1"/>
    <property type="molecule type" value="Genomic_DNA"/>
</dbReference>
<keyword evidence="3" id="KW-1003">Cell membrane</keyword>
<evidence type="ECO:0000313" key="9">
    <source>
        <dbReference type="EMBL" id="MCY9575653.1"/>
    </source>
</evidence>
<feature type="transmembrane region" description="Helical" evidence="7">
    <location>
        <begin position="123"/>
        <end position="147"/>
    </location>
</feature>
<evidence type="ECO:0000256" key="1">
    <source>
        <dbReference type="ARBA" id="ARBA00004651"/>
    </source>
</evidence>
<dbReference type="Proteomes" id="UP001527057">
    <property type="component" value="Unassembled WGS sequence"/>
</dbReference>
<keyword evidence="6 7" id="KW-0472">Membrane</keyword>
<dbReference type="RefSeq" id="WP_008355959.1">
    <property type="nucleotide sequence ID" value="NZ_AMSH01000006.1"/>
</dbReference>
<accession>A0ABT4F473</accession>
<gene>
    <name evidence="9" type="ORF">M5W27_07305</name>
</gene>
<feature type="transmembrane region" description="Helical" evidence="7">
    <location>
        <begin position="189"/>
        <end position="216"/>
    </location>
</feature>
<comment type="caution">
    <text evidence="9">The sequence shown here is derived from an EMBL/GenBank/DDBJ whole genome shotgun (WGS) entry which is preliminary data.</text>
</comment>
<dbReference type="SUPFAM" id="SSF161098">
    <property type="entry name" value="MetI-like"/>
    <property type="match status" value="1"/>
</dbReference>
<dbReference type="InterPro" id="IPR050366">
    <property type="entry name" value="BP-dependent_transpt_permease"/>
</dbReference>
<keyword evidence="10" id="KW-1185">Reference proteome</keyword>
<reference evidence="9 10" key="1">
    <citation type="submission" date="2022-05" db="EMBL/GenBank/DDBJ databases">
        <title>Genome Sequencing of Bee-Associated Microbes.</title>
        <authorList>
            <person name="Dunlap C."/>
        </authorList>
    </citation>
    <scope>NUCLEOTIDE SEQUENCE [LARGE SCALE GENOMIC DNA]</scope>
    <source>
        <strain evidence="9 10">CBP-1093</strain>
    </source>
</reference>
<feature type="transmembrane region" description="Helical" evidence="7">
    <location>
        <begin position="469"/>
        <end position="492"/>
    </location>
</feature>
<dbReference type="PANTHER" id="PTHR43386">
    <property type="entry name" value="OLIGOPEPTIDE TRANSPORT SYSTEM PERMEASE PROTEIN APPC"/>
    <property type="match status" value="1"/>
</dbReference>
<dbReference type="PANTHER" id="PTHR43386:SF1">
    <property type="entry name" value="D,D-DIPEPTIDE TRANSPORT SYSTEM PERMEASE PROTEIN DDPC-RELATED"/>
    <property type="match status" value="1"/>
</dbReference>
<feature type="transmembrane region" description="Helical" evidence="7">
    <location>
        <begin position="305"/>
        <end position="330"/>
    </location>
</feature>
<feature type="transmembrane region" description="Helical" evidence="7">
    <location>
        <begin position="96"/>
        <end position="117"/>
    </location>
</feature>
<sequence>MSVTMKSIHSHEQHHVKKRSIEYIGAKFTSVVSIVMAILFFINSVDIANQTVKPMMFSVSLIYIFFSLIQVGITWKMKNDLEKTGVIQTFTRRLGYVQLLSLFAGHLIITVFAFSLIKERRSLAYVFAYYMLINHIVIVALSALNLFKPYVTDSFPLAMLTLLVIGLFYTAVFVFVIKQEDRKVSPAAGTYFAIALVLSSVMGNVFALLLAMQLMVQTEHIKKYRFEKWHSIWEKITRNQAAMLGLLFIGFVFSLSMWSVFTFDYDLAVKNQYGAILQTPSLAYPLGTDQFGRDVFSQIVFGARISLLVGCISTLIPAVIGGFLGAIAGYYTPKTDHVIMRLLDVLYAIPGILLAIAIIAAFGANIVNLIIALSVGAIPTYARTMRANVMMISNLEYVHSARALGASDWSIIFKEIVPNSLAPMIVKATLTIGSAVIATSSLSYLGLGVEPHIPEWGNILKAGSTYLESHAYLAIFPGLAIIMLVLSFNFLGDALRDALDPKLDEM</sequence>
<feature type="transmembrane region" description="Helical" evidence="7">
    <location>
        <begin position="154"/>
        <end position="177"/>
    </location>
</feature>
<evidence type="ECO:0000256" key="7">
    <source>
        <dbReference type="RuleBase" id="RU363032"/>
    </source>
</evidence>
<evidence type="ECO:0000256" key="5">
    <source>
        <dbReference type="ARBA" id="ARBA00022989"/>
    </source>
</evidence>
<evidence type="ECO:0000256" key="4">
    <source>
        <dbReference type="ARBA" id="ARBA00022692"/>
    </source>
</evidence>
<organism evidence="9 10">
    <name type="scientific">Bacillus xiamenensis</name>
    <dbReference type="NCBI Taxonomy" id="1178537"/>
    <lineage>
        <taxon>Bacteria</taxon>
        <taxon>Bacillati</taxon>
        <taxon>Bacillota</taxon>
        <taxon>Bacilli</taxon>
        <taxon>Bacillales</taxon>
        <taxon>Bacillaceae</taxon>
        <taxon>Bacillus</taxon>
    </lineage>
</organism>
<feature type="transmembrane region" description="Helical" evidence="7">
    <location>
        <begin position="342"/>
        <end position="360"/>
    </location>
</feature>
<dbReference type="InterPro" id="IPR035906">
    <property type="entry name" value="MetI-like_sf"/>
</dbReference>
<feature type="transmembrane region" description="Helical" evidence="7">
    <location>
        <begin position="54"/>
        <end position="75"/>
    </location>
</feature>
<evidence type="ECO:0000313" key="10">
    <source>
        <dbReference type="Proteomes" id="UP001527057"/>
    </source>
</evidence>
<evidence type="ECO:0000259" key="8">
    <source>
        <dbReference type="PROSITE" id="PS50928"/>
    </source>
</evidence>
<feature type="domain" description="ABC transmembrane type-1" evidence="8">
    <location>
        <begin position="303"/>
        <end position="492"/>
    </location>
</feature>
<keyword evidence="4 7" id="KW-0812">Transmembrane</keyword>
<comment type="similarity">
    <text evidence="7">Belongs to the binding-protein-dependent transport system permease family.</text>
</comment>
<comment type="subcellular location">
    <subcellularLocation>
        <location evidence="1 7">Cell membrane</location>
        <topology evidence="1 7">Multi-pass membrane protein</topology>
    </subcellularLocation>
</comment>
<dbReference type="InterPro" id="IPR000515">
    <property type="entry name" value="MetI-like"/>
</dbReference>
<evidence type="ECO:0000256" key="6">
    <source>
        <dbReference type="ARBA" id="ARBA00023136"/>
    </source>
</evidence>
<dbReference type="Pfam" id="PF00528">
    <property type="entry name" value="BPD_transp_1"/>
    <property type="match status" value="1"/>
</dbReference>
<protein>
    <submittedName>
        <fullName evidence="9">ABC transporter permease</fullName>
    </submittedName>
</protein>
<dbReference type="PROSITE" id="PS50928">
    <property type="entry name" value="ABC_TM1"/>
    <property type="match status" value="1"/>
</dbReference>
<evidence type="ECO:0000256" key="3">
    <source>
        <dbReference type="ARBA" id="ARBA00022475"/>
    </source>
</evidence>
<proteinExistence type="inferred from homology"/>
<feature type="transmembrane region" description="Helical" evidence="7">
    <location>
        <begin position="21"/>
        <end position="42"/>
    </location>
</feature>
<feature type="transmembrane region" description="Helical" evidence="7">
    <location>
        <begin position="241"/>
        <end position="261"/>
    </location>
</feature>